<dbReference type="Pfam" id="PF11901">
    <property type="entry name" value="DM9"/>
    <property type="match status" value="1"/>
</dbReference>
<dbReference type="AlphaFoldDB" id="A0A1S4EN21"/>
<dbReference type="PANTHER" id="PTHR31649">
    <property type="entry name" value="AGAP009604-PA"/>
    <property type="match status" value="1"/>
</dbReference>
<organism evidence="1 2">
    <name type="scientific">Diaphorina citri</name>
    <name type="common">Asian citrus psyllid</name>
    <dbReference type="NCBI Taxonomy" id="121845"/>
    <lineage>
        <taxon>Eukaryota</taxon>
        <taxon>Metazoa</taxon>
        <taxon>Ecdysozoa</taxon>
        <taxon>Arthropoda</taxon>
        <taxon>Hexapoda</taxon>
        <taxon>Insecta</taxon>
        <taxon>Pterygota</taxon>
        <taxon>Neoptera</taxon>
        <taxon>Paraneoptera</taxon>
        <taxon>Hemiptera</taxon>
        <taxon>Sternorrhyncha</taxon>
        <taxon>Psylloidea</taxon>
        <taxon>Psyllidae</taxon>
        <taxon>Diaphorininae</taxon>
        <taxon>Diaphorina</taxon>
    </lineage>
</organism>
<evidence type="ECO:0000313" key="2">
    <source>
        <dbReference type="RefSeq" id="XP_017303576.1"/>
    </source>
</evidence>
<dbReference type="OMA" id="HEGAMCS"/>
<sequence>MPVPDWSHLGAHGVHPSQQAGLGSWVACSFGHVPPNAVKVGRDEDGGMTYVGRAWHEEDLVPAKVAPTHQGAFVAHSGLEHSKFDYEVFTIEGSRVAWQKPSTDEVVPPNALVVGHTRYGEPLYAGRALHEATDRTT</sequence>
<accession>A0A1S4EN21</accession>
<dbReference type="InterPro" id="IPR006616">
    <property type="entry name" value="DM9_repeat"/>
</dbReference>
<dbReference type="Proteomes" id="UP000079169">
    <property type="component" value="Unplaced"/>
</dbReference>
<evidence type="ECO:0000313" key="1">
    <source>
        <dbReference type="Proteomes" id="UP000079169"/>
    </source>
</evidence>
<keyword evidence="1" id="KW-1185">Reference proteome</keyword>
<dbReference type="SMART" id="SM00696">
    <property type="entry name" value="DM9"/>
    <property type="match status" value="1"/>
</dbReference>
<dbReference type="PANTHER" id="PTHR31649:SF10">
    <property type="entry name" value="IP19903P-RELATED"/>
    <property type="match status" value="1"/>
</dbReference>
<dbReference type="PaxDb" id="121845-A0A1S4EN21"/>
<dbReference type="RefSeq" id="XP_017303576.1">
    <property type="nucleotide sequence ID" value="XM_017448087.2"/>
</dbReference>
<proteinExistence type="predicted"/>
<reference evidence="2 3" key="1">
    <citation type="submission" date="2025-04" db="UniProtKB">
        <authorList>
            <consortium name="RefSeq"/>
        </authorList>
    </citation>
    <scope>IDENTIFICATION</scope>
</reference>
<name>A0A1S4EN21_DIACI</name>
<dbReference type="KEGG" id="dci:103519146"/>
<protein>
    <submittedName>
        <fullName evidence="3">Uncharacterized protein LOC103519146 isoform X1</fullName>
    </submittedName>
    <submittedName>
        <fullName evidence="2">Uncharacterized protein LOC103519146 isoform X2</fullName>
    </submittedName>
</protein>
<dbReference type="RefSeq" id="XP_026686544.1">
    <property type="nucleotide sequence ID" value="XM_026830743.1"/>
</dbReference>
<gene>
    <name evidence="2 3" type="primary">LOC103519146</name>
</gene>
<evidence type="ECO:0000313" key="3">
    <source>
        <dbReference type="RefSeq" id="XP_026686544.1"/>
    </source>
</evidence>
<dbReference type="GeneID" id="103519146"/>